<dbReference type="InterPro" id="IPR000523">
    <property type="entry name" value="Mg_chelatse_chII-like_cat_dom"/>
</dbReference>
<dbReference type="InterPro" id="IPR027417">
    <property type="entry name" value="P-loop_NTPase"/>
</dbReference>
<dbReference type="RefSeq" id="WP_137028336.1">
    <property type="nucleotide sequence ID" value="NZ_SZNK01000001.1"/>
</dbReference>
<evidence type="ECO:0000313" key="3">
    <source>
        <dbReference type="EMBL" id="TKI54936.1"/>
    </source>
</evidence>
<dbReference type="OrthoDB" id="9813147at2"/>
<reference evidence="3 4" key="1">
    <citation type="submission" date="2019-04" db="EMBL/GenBank/DDBJ databases">
        <title>Whole genome sequencing of Brevibacillus sp. TGS2-1.</title>
        <authorList>
            <person name="Choi A."/>
        </authorList>
    </citation>
    <scope>NUCLEOTIDE SEQUENCE [LARGE SCALE GENOMIC DNA]</scope>
    <source>
        <strain evidence="3 4">TGS2-1</strain>
    </source>
</reference>
<dbReference type="Pfam" id="PF01078">
    <property type="entry name" value="Mg_chelatase"/>
    <property type="match status" value="1"/>
</dbReference>
<protein>
    <submittedName>
        <fullName evidence="3">ATP-binding protein</fullName>
    </submittedName>
</protein>
<dbReference type="InterPro" id="IPR003593">
    <property type="entry name" value="AAA+_ATPase"/>
</dbReference>
<dbReference type="Gene3D" id="3.40.50.300">
    <property type="entry name" value="P-loop containing nucleotide triphosphate hydrolases"/>
    <property type="match status" value="1"/>
</dbReference>
<dbReference type="SMART" id="SM00382">
    <property type="entry name" value="AAA"/>
    <property type="match status" value="1"/>
</dbReference>
<dbReference type="SUPFAM" id="SSF54211">
    <property type="entry name" value="Ribosomal protein S5 domain 2-like"/>
    <property type="match status" value="1"/>
</dbReference>
<organism evidence="3 4">
    <name type="scientific">Brevibacillus antibioticus</name>
    <dbReference type="NCBI Taxonomy" id="2570228"/>
    <lineage>
        <taxon>Bacteria</taxon>
        <taxon>Bacillati</taxon>
        <taxon>Bacillota</taxon>
        <taxon>Bacilli</taxon>
        <taxon>Bacillales</taxon>
        <taxon>Paenibacillaceae</taxon>
        <taxon>Brevibacillus</taxon>
    </lineage>
</organism>
<accession>A0A4U2Y3A5</accession>
<dbReference type="EMBL" id="SZNK01000001">
    <property type="protein sequence ID" value="TKI54936.1"/>
    <property type="molecule type" value="Genomic_DNA"/>
</dbReference>
<sequence length="514" mass="56391">MYACSYSGTVLGIDGMVVTVETDIANGLPQFDLVGLGGSAVKEARDRVRAALRNAGYDYPMQRITVNLAPADQRKEGSGFDLAIAFGILLASKQMLPRPERILVLGELALDGSLRAVTGVLPILLEAKQAGFTHVILPEQNAAEAQLVDITVLPASNLEEAVNYWKEGLHSKNSELIFPESETGKTNKNQLPSDFANVYGQQFVKRGLEIAAAGFHNVILVGPPGSGKTLLATCLPGIMPNMTIHESYEVTKIYSIAGQLKRESGLVEERPFRAPHHTITATALIGGGAQIPRPGECSLSHGGILFLDEMPEFSRHVLEVLRQPLESGVVTIGRSKQVFTFPARFLLIGSCNPCPCGFFGTREKQTCSCSPQQIYKYRSKLSGPLLDRIDLHIEVPRVPVQLLHNRIAEESSKDIQQRVEQARAVQCERYHYRQGCPFNSVMNGEELRQFAQIDKEGQEMLQLAFETLGLSARAYDRIVKVARTIADLEGASNVEVAHVAEAIRYRALDRGLLF</sequence>
<comment type="caution">
    <text evidence="3">The sequence shown here is derived from an EMBL/GenBank/DDBJ whole genome shotgun (WGS) entry which is preliminary data.</text>
</comment>
<proteinExistence type="inferred from homology"/>
<dbReference type="InterPro" id="IPR025158">
    <property type="entry name" value="Mg_chelat-rel_C"/>
</dbReference>
<dbReference type="Proteomes" id="UP000307841">
    <property type="component" value="Unassembled WGS sequence"/>
</dbReference>
<dbReference type="InterPro" id="IPR020568">
    <property type="entry name" value="Ribosomal_Su5_D2-typ_SF"/>
</dbReference>
<dbReference type="CDD" id="cd00009">
    <property type="entry name" value="AAA"/>
    <property type="match status" value="1"/>
</dbReference>
<feature type="domain" description="AAA+ ATPase" evidence="2">
    <location>
        <begin position="214"/>
        <end position="399"/>
    </location>
</feature>
<dbReference type="InterPro" id="IPR014721">
    <property type="entry name" value="Ribsml_uS5_D2-typ_fold_subgr"/>
</dbReference>
<keyword evidence="4" id="KW-1185">Reference proteome</keyword>
<dbReference type="SUPFAM" id="SSF52540">
    <property type="entry name" value="P-loop containing nucleoside triphosphate hydrolases"/>
    <property type="match status" value="1"/>
</dbReference>
<evidence type="ECO:0000313" key="4">
    <source>
        <dbReference type="Proteomes" id="UP000307841"/>
    </source>
</evidence>
<evidence type="ECO:0000256" key="1">
    <source>
        <dbReference type="ARBA" id="ARBA00006354"/>
    </source>
</evidence>
<dbReference type="GO" id="GO:0005524">
    <property type="term" value="F:ATP binding"/>
    <property type="evidence" value="ECO:0007669"/>
    <property type="project" value="UniProtKB-KW"/>
</dbReference>
<dbReference type="Pfam" id="PF13541">
    <property type="entry name" value="ChlI"/>
    <property type="match status" value="1"/>
</dbReference>
<gene>
    <name evidence="3" type="ORF">E8L90_05455</name>
</gene>
<dbReference type="NCBIfam" id="TIGR00368">
    <property type="entry name" value="YifB family Mg chelatase-like AAA ATPase"/>
    <property type="match status" value="1"/>
</dbReference>
<keyword evidence="3" id="KW-0067">ATP-binding</keyword>
<dbReference type="AlphaFoldDB" id="A0A4U2Y3A5"/>
<comment type="similarity">
    <text evidence="1">Belongs to the Mg-chelatase subunits D/I family. ComM subfamily.</text>
</comment>
<dbReference type="InterPro" id="IPR004482">
    <property type="entry name" value="Mg_chelat-rel"/>
</dbReference>
<dbReference type="Gene3D" id="3.30.230.10">
    <property type="match status" value="1"/>
</dbReference>
<dbReference type="PANTHER" id="PTHR32039:SF7">
    <property type="entry name" value="COMPETENCE PROTEIN COMM"/>
    <property type="match status" value="1"/>
</dbReference>
<keyword evidence="3" id="KW-0547">Nucleotide-binding</keyword>
<dbReference type="InterPro" id="IPR045006">
    <property type="entry name" value="CHLI-like"/>
</dbReference>
<dbReference type="Pfam" id="PF13335">
    <property type="entry name" value="Mg_chelatase_C"/>
    <property type="match status" value="1"/>
</dbReference>
<name>A0A4U2Y3A5_9BACL</name>
<evidence type="ECO:0000259" key="2">
    <source>
        <dbReference type="SMART" id="SM00382"/>
    </source>
</evidence>
<dbReference type="PANTHER" id="PTHR32039">
    <property type="entry name" value="MAGNESIUM-CHELATASE SUBUNIT CHLI"/>
    <property type="match status" value="1"/>
</dbReference>